<dbReference type="Proteomes" id="UP001289135">
    <property type="component" value="Unassembled WGS sequence"/>
</dbReference>
<keyword evidence="4 10" id="KW-0808">Transferase</keyword>
<accession>A0AAE4VJT7</accession>
<dbReference type="InterPro" id="IPR013750">
    <property type="entry name" value="GHMP_kinase_C_dom"/>
</dbReference>
<evidence type="ECO:0000256" key="3">
    <source>
        <dbReference type="ARBA" id="ARBA00017473"/>
    </source>
</evidence>
<dbReference type="InterPro" id="IPR036554">
    <property type="entry name" value="GHMP_kinase_C_sf"/>
</dbReference>
<reference evidence="13" key="1">
    <citation type="submission" date="2023-02" db="EMBL/GenBank/DDBJ databases">
        <title>Host association and intracellularity evolved multiple times independently in the Rickettsiales.</title>
        <authorList>
            <person name="Castelli M."/>
            <person name="Nardi T."/>
            <person name="Gammuto L."/>
            <person name="Bellinzona G."/>
            <person name="Sabaneyeva E."/>
            <person name="Potekhin A."/>
            <person name="Serra V."/>
            <person name="Petroni G."/>
            <person name="Sassera D."/>
        </authorList>
    </citation>
    <scope>NUCLEOTIDE SEQUENCE</scope>
    <source>
        <strain evidence="13">USBL-36I1</strain>
    </source>
</reference>
<dbReference type="Gene3D" id="3.30.230.10">
    <property type="match status" value="1"/>
</dbReference>
<comment type="similarity">
    <text evidence="1 10">Belongs to the GHMP kinase family. IspE subfamily.</text>
</comment>
<evidence type="ECO:0000313" key="14">
    <source>
        <dbReference type="Proteomes" id="UP001289135"/>
    </source>
</evidence>
<evidence type="ECO:0000256" key="10">
    <source>
        <dbReference type="HAMAP-Rule" id="MF_00061"/>
    </source>
</evidence>
<dbReference type="HAMAP" id="MF_00061">
    <property type="entry name" value="IspE"/>
    <property type="match status" value="1"/>
</dbReference>
<gene>
    <name evidence="10" type="primary">ispE</name>
    <name evidence="13" type="ORF">Lyticum_00379</name>
</gene>
<proteinExistence type="inferred from homology"/>
<keyword evidence="6 10" id="KW-0418">Kinase</keyword>
<evidence type="ECO:0000313" key="13">
    <source>
        <dbReference type="EMBL" id="MDZ5761211.1"/>
    </source>
</evidence>
<keyword evidence="7 10" id="KW-0067">ATP-binding</keyword>
<dbReference type="InterPro" id="IPR004424">
    <property type="entry name" value="IspE"/>
</dbReference>
<evidence type="ECO:0000256" key="1">
    <source>
        <dbReference type="ARBA" id="ARBA00009684"/>
    </source>
</evidence>
<comment type="pathway">
    <text evidence="10">Isoprenoid biosynthesis; isopentenyl diphosphate biosynthesis via DXP pathway; isopentenyl diphosphate from 1-deoxy-D-xylulose 5-phosphate: step 3/6.</text>
</comment>
<dbReference type="PIRSF" id="PIRSF010376">
    <property type="entry name" value="IspE"/>
    <property type="match status" value="1"/>
</dbReference>
<organism evidence="13 14">
    <name type="scientific">Lyticum sinuosum</name>
    <dbReference type="NCBI Taxonomy" id="1332059"/>
    <lineage>
        <taxon>Bacteria</taxon>
        <taxon>Pseudomonadati</taxon>
        <taxon>Pseudomonadota</taxon>
        <taxon>Alphaproteobacteria</taxon>
        <taxon>Rickettsiales</taxon>
        <taxon>Lyticum</taxon>
    </lineage>
</organism>
<evidence type="ECO:0000256" key="4">
    <source>
        <dbReference type="ARBA" id="ARBA00022679"/>
    </source>
</evidence>
<feature type="domain" description="GHMP kinase C-terminal" evidence="12">
    <location>
        <begin position="246"/>
        <end position="303"/>
    </location>
</feature>
<dbReference type="GO" id="GO:0016114">
    <property type="term" value="P:terpenoid biosynthetic process"/>
    <property type="evidence" value="ECO:0007669"/>
    <property type="project" value="UniProtKB-UniRule"/>
</dbReference>
<comment type="catalytic activity">
    <reaction evidence="10">
        <text>4-CDP-2-C-methyl-D-erythritol + ATP = 4-CDP-2-C-methyl-D-erythritol 2-phosphate + ADP + H(+)</text>
        <dbReference type="Rhea" id="RHEA:18437"/>
        <dbReference type="ChEBI" id="CHEBI:15378"/>
        <dbReference type="ChEBI" id="CHEBI:30616"/>
        <dbReference type="ChEBI" id="CHEBI:57823"/>
        <dbReference type="ChEBI" id="CHEBI:57919"/>
        <dbReference type="ChEBI" id="CHEBI:456216"/>
        <dbReference type="EC" id="2.7.1.148"/>
    </reaction>
</comment>
<evidence type="ECO:0000256" key="7">
    <source>
        <dbReference type="ARBA" id="ARBA00022840"/>
    </source>
</evidence>
<protein>
    <recommendedName>
        <fullName evidence="3 10">4-diphosphocytidyl-2-C-methyl-D-erythritol kinase</fullName>
        <shortName evidence="10">CMK</shortName>
        <ecNumber evidence="2 10">2.7.1.148</ecNumber>
    </recommendedName>
    <alternativeName>
        <fullName evidence="9 10">4-(cytidine-5'-diphospho)-2-C-methyl-D-erythritol kinase</fullName>
    </alternativeName>
</protein>
<dbReference type="Gene3D" id="3.30.70.890">
    <property type="entry name" value="GHMP kinase, C-terminal domain"/>
    <property type="match status" value="1"/>
</dbReference>
<dbReference type="InterPro" id="IPR020568">
    <property type="entry name" value="Ribosomal_Su5_D2-typ_SF"/>
</dbReference>
<keyword evidence="8 10" id="KW-0414">Isoprene biosynthesis</keyword>
<dbReference type="EC" id="2.7.1.148" evidence="2 10"/>
<dbReference type="GO" id="GO:0019288">
    <property type="term" value="P:isopentenyl diphosphate biosynthetic process, methylerythritol 4-phosphate pathway"/>
    <property type="evidence" value="ECO:0007669"/>
    <property type="project" value="UniProtKB-UniRule"/>
</dbReference>
<evidence type="ECO:0000256" key="9">
    <source>
        <dbReference type="ARBA" id="ARBA00032554"/>
    </source>
</evidence>
<dbReference type="SUPFAM" id="SSF54211">
    <property type="entry name" value="Ribosomal protein S5 domain 2-like"/>
    <property type="match status" value="1"/>
</dbReference>
<dbReference type="PANTHER" id="PTHR43527:SF2">
    <property type="entry name" value="4-DIPHOSPHOCYTIDYL-2-C-METHYL-D-ERYTHRITOL KINASE, CHLOROPLASTIC"/>
    <property type="match status" value="1"/>
</dbReference>
<dbReference type="InterPro" id="IPR014721">
    <property type="entry name" value="Ribsml_uS5_D2-typ_fold_subgr"/>
</dbReference>
<name>A0AAE4VJT7_9RICK</name>
<evidence type="ECO:0000256" key="5">
    <source>
        <dbReference type="ARBA" id="ARBA00022741"/>
    </source>
</evidence>
<dbReference type="Pfam" id="PF08544">
    <property type="entry name" value="GHMP_kinases_C"/>
    <property type="match status" value="1"/>
</dbReference>
<dbReference type="EMBL" id="JARGYU010000001">
    <property type="protein sequence ID" value="MDZ5761211.1"/>
    <property type="molecule type" value="Genomic_DNA"/>
</dbReference>
<evidence type="ECO:0000259" key="12">
    <source>
        <dbReference type="Pfam" id="PF08544"/>
    </source>
</evidence>
<dbReference type="SUPFAM" id="SSF55060">
    <property type="entry name" value="GHMP Kinase, C-terminal domain"/>
    <property type="match status" value="1"/>
</dbReference>
<comment type="caution">
    <text evidence="13">The sequence shown here is derived from an EMBL/GenBank/DDBJ whole genome shotgun (WGS) entry which is preliminary data.</text>
</comment>
<dbReference type="GO" id="GO:0005524">
    <property type="term" value="F:ATP binding"/>
    <property type="evidence" value="ECO:0007669"/>
    <property type="project" value="UniProtKB-UniRule"/>
</dbReference>
<feature type="domain" description="GHMP kinase N-terminal" evidence="11">
    <location>
        <begin position="100"/>
        <end position="165"/>
    </location>
</feature>
<dbReference type="GO" id="GO:0050515">
    <property type="term" value="F:4-(cytidine 5'-diphospho)-2-C-methyl-D-erythritol kinase activity"/>
    <property type="evidence" value="ECO:0007669"/>
    <property type="project" value="UniProtKB-UniRule"/>
</dbReference>
<evidence type="ECO:0000256" key="8">
    <source>
        <dbReference type="ARBA" id="ARBA00023229"/>
    </source>
</evidence>
<dbReference type="InterPro" id="IPR006204">
    <property type="entry name" value="GHMP_kinase_N_dom"/>
</dbReference>
<dbReference type="Pfam" id="PF00288">
    <property type="entry name" value="GHMP_kinases_N"/>
    <property type="match status" value="1"/>
</dbReference>
<keyword evidence="14" id="KW-1185">Reference proteome</keyword>
<dbReference type="AlphaFoldDB" id="A0AAE4VJT7"/>
<evidence type="ECO:0000256" key="6">
    <source>
        <dbReference type="ARBA" id="ARBA00022777"/>
    </source>
</evidence>
<feature type="active site" evidence="10">
    <location>
        <position position="161"/>
    </location>
</feature>
<evidence type="ECO:0000259" key="11">
    <source>
        <dbReference type="Pfam" id="PF00288"/>
    </source>
</evidence>
<dbReference type="PANTHER" id="PTHR43527">
    <property type="entry name" value="4-DIPHOSPHOCYTIDYL-2-C-METHYL-D-ERYTHRITOL KINASE, CHLOROPLASTIC"/>
    <property type="match status" value="1"/>
</dbReference>
<feature type="active site" evidence="10">
    <location>
        <position position="7"/>
    </location>
</feature>
<keyword evidence="5 10" id="KW-0547">Nucleotide-binding</keyword>
<evidence type="ECO:0000256" key="2">
    <source>
        <dbReference type="ARBA" id="ARBA00012052"/>
    </source>
</evidence>
<sequence length="318" mass="36287">MMISPAKINLYLKINNIVRHKKEFSPVAYYHMINSFVFKTNQLYDTVYIEIPRASDEISCCFTNSIESNNNDLTEILEKDNIAYKAAVMLKNYVIYHKIGNFLEKKKLGAKINIEKKIPIAAGLGGGSSNAASVLLALNKMWDLRLDSNTLCRIGCNLGYDVPLFIRNEKTMVITGLGNIISSKHFGTKIFIVLVNPRIKLNTNIVYDTYDRMILVKDIRSFKSIKKIYQKYLLTSKSIKVSLKATNDLQKVAIKICPKINELIDFFYTMNGIITSKMSGSGSTCFGLFNTYEEMKTAAEKIFIQFPLYWIHMEELII</sequence>
<dbReference type="NCBIfam" id="TIGR00154">
    <property type="entry name" value="ispE"/>
    <property type="match status" value="1"/>
</dbReference>
<feature type="binding site" evidence="10">
    <location>
        <begin position="119"/>
        <end position="129"/>
    </location>
    <ligand>
        <name>ATP</name>
        <dbReference type="ChEBI" id="CHEBI:30616"/>
    </ligand>
</feature>
<comment type="function">
    <text evidence="10">Catalyzes the phosphorylation of the position 2 hydroxy group of 4-diphosphocytidyl-2C-methyl-D-erythritol.</text>
</comment>